<dbReference type="AlphaFoldDB" id="A0A0F9S1Y6"/>
<gene>
    <name evidence="1" type="ORF">LCGC14_0826700</name>
</gene>
<comment type="caution">
    <text evidence="1">The sequence shown here is derived from an EMBL/GenBank/DDBJ whole genome shotgun (WGS) entry which is preliminary data.</text>
</comment>
<dbReference type="EMBL" id="LAZR01002352">
    <property type="protein sequence ID" value="KKN31161.1"/>
    <property type="molecule type" value="Genomic_DNA"/>
</dbReference>
<accession>A0A0F9S1Y6</accession>
<sequence length="396" mass="45242">MNLNESYRDLTENGLNYEDVYGLNRSFTIFTGFPTHKIYYVRPEPKYEPIPKPQKVKKITSRRAPMSQSNIDATIKRLPLVGVRGMYMKGGKLLRAVQYLSEGNGIRKTAREVGMSKCTVGKLMRQLKMRGRELHCKCGLPSTHQGWCSHRLKDSPSRREFLSNWALTNKNMCEHGALTSRCSICWGKKSKTVRETVGIEQVCKHGLLKCSCAICIENIPINGGKRVIKPEVIIQPPNQLRIAHDATKKERDVELFESVLGGHTYVLTAEAYALPVSSCRNIVMKIMYRTLEIAEAESWYNEKRYFKVSEMRKNKSALMAIVEGGYQPNRHVEKTDTEEDIAGQGQDVTVFLKNLYSDIQKEQRHLENQLRLVEVAIKAIDDYDKGAKKLKAFYDN</sequence>
<organism evidence="1">
    <name type="scientific">marine sediment metagenome</name>
    <dbReference type="NCBI Taxonomy" id="412755"/>
    <lineage>
        <taxon>unclassified sequences</taxon>
        <taxon>metagenomes</taxon>
        <taxon>ecological metagenomes</taxon>
    </lineage>
</organism>
<evidence type="ECO:0000313" key="1">
    <source>
        <dbReference type="EMBL" id="KKN31161.1"/>
    </source>
</evidence>
<protein>
    <submittedName>
        <fullName evidence="1">Uncharacterized protein</fullName>
    </submittedName>
</protein>
<reference evidence="1" key="1">
    <citation type="journal article" date="2015" name="Nature">
        <title>Complex archaea that bridge the gap between prokaryotes and eukaryotes.</title>
        <authorList>
            <person name="Spang A."/>
            <person name="Saw J.H."/>
            <person name="Jorgensen S.L."/>
            <person name="Zaremba-Niedzwiedzka K."/>
            <person name="Martijn J."/>
            <person name="Lind A.E."/>
            <person name="van Eijk R."/>
            <person name="Schleper C."/>
            <person name="Guy L."/>
            <person name="Ettema T.J."/>
        </authorList>
    </citation>
    <scope>NUCLEOTIDE SEQUENCE</scope>
</reference>
<name>A0A0F9S1Y6_9ZZZZ</name>
<proteinExistence type="predicted"/>